<sequence length="145" mass="15278">MDFHKGGAAPLWGQMKAATAGAPSARRREPGTALRCDGSKHAATGRFQFLTRPTRQLAPRRHPTVQTRARLGGDFFTWAAASTHPAACAPGAGKRHTGRKGVSRMRGLWTDGGSGDRVGHSLCRFAEAGIRPGIGHRASLSGGGR</sequence>
<organism evidence="2 3">
    <name type="scientific">Streptomyces tunisiensis</name>
    <dbReference type="NCBI Taxonomy" id="948699"/>
    <lineage>
        <taxon>Bacteria</taxon>
        <taxon>Bacillati</taxon>
        <taxon>Actinomycetota</taxon>
        <taxon>Actinomycetes</taxon>
        <taxon>Kitasatosporales</taxon>
        <taxon>Streptomycetaceae</taxon>
        <taxon>Streptomyces</taxon>
    </lineage>
</organism>
<evidence type="ECO:0000313" key="3">
    <source>
        <dbReference type="Proteomes" id="UP001501845"/>
    </source>
</evidence>
<accession>A0ABP7YH53</accession>
<dbReference type="Proteomes" id="UP001501845">
    <property type="component" value="Unassembled WGS sequence"/>
</dbReference>
<reference evidence="3" key="1">
    <citation type="journal article" date="2019" name="Int. J. Syst. Evol. Microbiol.">
        <title>The Global Catalogue of Microorganisms (GCM) 10K type strain sequencing project: providing services to taxonomists for standard genome sequencing and annotation.</title>
        <authorList>
            <consortium name="The Broad Institute Genomics Platform"/>
            <consortium name="The Broad Institute Genome Sequencing Center for Infectious Disease"/>
            <person name="Wu L."/>
            <person name="Ma J."/>
        </authorList>
    </citation>
    <scope>NUCLEOTIDE SEQUENCE [LARGE SCALE GENOMIC DNA]</scope>
    <source>
        <strain evidence="3">JCM 17589</strain>
    </source>
</reference>
<gene>
    <name evidence="2" type="ORF">GCM10022285_28800</name>
</gene>
<feature type="region of interest" description="Disordered" evidence="1">
    <location>
        <begin position="1"/>
        <end position="40"/>
    </location>
</feature>
<evidence type="ECO:0000313" key="2">
    <source>
        <dbReference type="EMBL" id="GAA4135234.1"/>
    </source>
</evidence>
<dbReference type="EMBL" id="BAABBU010000013">
    <property type="protein sequence ID" value="GAA4135234.1"/>
    <property type="molecule type" value="Genomic_DNA"/>
</dbReference>
<comment type="caution">
    <text evidence="2">The sequence shown here is derived from an EMBL/GenBank/DDBJ whole genome shotgun (WGS) entry which is preliminary data.</text>
</comment>
<protein>
    <recommendedName>
        <fullName evidence="4">Transposase</fullName>
    </recommendedName>
</protein>
<keyword evidence="3" id="KW-1185">Reference proteome</keyword>
<evidence type="ECO:0008006" key="4">
    <source>
        <dbReference type="Google" id="ProtNLM"/>
    </source>
</evidence>
<name>A0ABP7YH53_9ACTN</name>
<proteinExistence type="predicted"/>
<evidence type="ECO:0000256" key="1">
    <source>
        <dbReference type="SAM" id="MobiDB-lite"/>
    </source>
</evidence>